<name>A0ABS2BY98_9PSED</name>
<sequence length="125" mass="13914">MSALPLQPKRDIPYSHVMIFSDVRMEEKVSEGIIGPLFFTSESEALMRITGYFLPRVEEYEELQEACLGALAAIGLDETEPNGSLSLSRLGELPVSALQELCSTYVQVRAADGYQCFYCVEQIPD</sequence>
<organism evidence="1 2">
    <name type="scientific">Pseudomonas arcuscaelestis</name>
    <dbReference type="NCBI Taxonomy" id="2710591"/>
    <lineage>
        <taxon>Bacteria</taxon>
        <taxon>Pseudomonadati</taxon>
        <taxon>Pseudomonadota</taxon>
        <taxon>Gammaproteobacteria</taxon>
        <taxon>Pseudomonadales</taxon>
        <taxon>Pseudomonadaceae</taxon>
        <taxon>Pseudomonas</taxon>
    </lineage>
</organism>
<dbReference type="RefSeq" id="WP_203584515.1">
    <property type="nucleotide sequence ID" value="NZ_JACOPV010000008.1"/>
</dbReference>
<protein>
    <submittedName>
        <fullName evidence="1">Uncharacterized protein</fullName>
    </submittedName>
</protein>
<dbReference type="EMBL" id="JACOPV010000008">
    <property type="protein sequence ID" value="MBM5458574.1"/>
    <property type="molecule type" value="Genomic_DNA"/>
</dbReference>
<dbReference type="Proteomes" id="UP000745663">
    <property type="component" value="Unassembled WGS sequence"/>
</dbReference>
<proteinExistence type="predicted"/>
<evidence type="ECO:0000313" key="2">
    <source>
        <dbReference type="Proteomes" id="UP000745663"/>
    </source>
</evidence>
<keyword evidence="2" id="KW-1185">Reference proteome</keyword>
<gene>
    <name evidence="1" type="ORF">H8F21_13475</name>
</gene>
<evidence type="ECO:0000313" key="1">
    <source>
        <dbReference type="EMBL" id="MBM5458574.1"/>
    </source>
</evidence>
<comment type="caution">
    <text evidence="1">The sequence shown here is derived from an EMBL/GenBank/DDBJ whole genome shotgun (WGS) entry which is preliminary data.</text>
</comment>
<reference evidence="1 2" key="1">
    <citation type="submission" date="2020-08" db="EMBL/GenBank/DDBJ databases">
        <title>Description of novel Pseudomonas species.</title>
        <authorList>
            <person name="Duman M."/>
            <person name="Mulet M."/>
            <person name="Altun S."/>
            <person name="Saticioglu I.B."/>
            <person name="Lalucat J."/>
            <person name="Garcia-Valdes E."/>
        </authorList>
    </citation>
    <scope>NUCLEOTIDE SEQUENCE [LARGE SCALE GENOMIC DNA]</scope>
    <source>
        <strain evidence="1 2">P66</strain>
    </source>
</reference>
<accession>A0ABS2BY98</accession>